<keyword evidence="3" id="KW-1185">Reference proteome</keyword>
<protein>
    <submittedName>
        <fullName evidence="2">Unnamed protein product</fullName>
    </submittedName>
</protein>
<comment type="caution">
    <text evidence="2">The sequence shown here is derived from an EMBL/GenBank/DDBJ whole genome shotgun (WGS) entry which is preliminary data.</text>
</comment>
<dbReference type="PANTHER" id="PTHR21321:SF1">
    <property type="entry name" value="EXOSOME COMPLEX COMPONENT RRP40"/>
    <property type="match status" value="1"/>
</dbReference>
<dbReference type="GO" id="GO:0000177">
    <property type="term" value="C:cytoplasmic exosome (RNase complex)"/>
    <property type="evidence" value="ECO:0007669"/>
    <property type="project" value="TreeGrafter"/>
</dbReference>
<evidence type="ECO:0000256" key="1">
    <source>
        <dbReference type="SAM" id="MobiDB-lite"/>
    </source>
</evidence>
<dbReference type="GO" id="GO:0000176">
    <property type="term" value="C:nuclear exosome (RNase complex)"/>
    <property type="evidence" value="ECO:0007669"/>
    <property type="project" value="TreeGrafter"/>
</dbReference>
<dbReference type="GO" id="GO:0034475">
    <property type="term" value="P:U4 snRNA 3'-end processing"/>
    <property type="evidence" value="ECO:0007669"/>
    <property type="project" value="TreeGrafter"/>
</dbReference>
<dbReference type="SUPFAM" id="SSF50249">
    <property type="entry name" value="Nucleic acid-binding proteins"/>
    <property type="match status" value="1"/>
</dbReference>
<dbReference type="Pfam" id="PF21262">
    <property type="entry name" value="RRP40_S1"/>
    <property type="match status" value="1"/>
</dbReference>
<dbReference type="GO" id="GO:0000467">
    <property type="term" value="P:exonucleolytic trimming to generate mature 3'-end of 5.8S rRNA from tricistronic rRNA transcript (SSU-rRNA, 5.8S rRNA, LSU-rRNA)"/>
    <property type="evidence" value="ECO:0007669"/>
    <property type="project" value="TreeGrafter"/>
</dbReference>
<dbReference type="GO" id="GO:0003723">
    <property type="term" value="F:RNA binding"/>
    <property type="evidence" value="ECO:0007669"/>
    <property type="project" value="InterPro"/>
</dbReference>
<dbReference type="Proteomes" id="UP001165121">
    <property type="component" value="Unassembled WGS sequence"/>
</dbReference>
<name>A0A9W6TWN0_9STRA</name>
<dbReference type="AlphaFoldDB" id="A0A9W6TWN0"/>
<proteinExistence type="predicted"/>
<dbReference type="GO" id="GO:0071035">
    <property type="term" value="P:nuclear polyadenylation-dependent rRNA catabolic process"/>
    <property type="evidence" value="ECO:0007669"/>
    <property type="project" value="TreeGrafter"/>
</dbReference>
<dbReference type="GO" id="GO:0071051">
    <property type="term" value="P:poly(A)-dependent snoRNA 3'-end processing"/>
    <property type="evidence" value="ECO:0007669"/>
    <property type="project" value="TreeGrafter"/>
</dbReference>
<dbReference type="EMBL" id="BSXT01000226">
    <property type="protein sequence ID" value="GMF21343.1"/>
    <property type="molecule type" value="Genomic_DNA"/>
</dbReference>
<organism evidence="2 3">
    <name type="scientific">Phytophthora fragariaefolia</name>
    <dbReference type="NCBI Taxonomy" id="1490495"/>
    <lineage>
        <taxon>Eukaryota</taxon>
        <taxon>Sar</taxon>
        <taxon>Stramenopiles</taxon>
        <taxon>Oomycota</taxon>
        <taxon>Peronosporomycetes</taxon>
        <taxon>Peronosporales</taxon>
        <taxon>Peronosporaceae</taxon>
        <taxon>Phytophthora</taxon>
    </lineage>
</organism>
<sequence length="233" mass="25040">MAPVPVSSRACGRSPRLPANQHVVPSRRHPLSKQPTPQSQPEMPQQNKRKAEEDAADADASSFLEDAQRSVDFLFSSVVVLPGDDVTATLTKTTRRLLTEVLLSCDHFGEQYVASMDDGVIGIVTDRNAEFYRVNIGAAYVDVAVVVGSIGSDSRGAPLFAQELTVVDRDLNSASATLGALAFDGATKRNRPSLRLGSLVYARVSKTNPDVEPEITCEGAALLETPVDFVSRN</sequence>
<evidence type="ECO:0000313" key="2">
    <source>
        <dbReference type="EMBL" id="GMF21343.1"/>
    </source>
</evidence>
<accession>A0A9W6TWN0</accession>
<dbReference type="GO" id="GO:0071038">
    <property type="term" value="P:TRAMP-dependent tRNA surveillance pathway"/>
    <property type="evidence" value="ECO:0007669"/>
    <property type="project" value="TreeGrafter"/>
</dbReference>
<reference evidence="2" key="1">
    <citation type="submission" date="2023-04" db="EMBL/GenBank/DDBJ databases">
        <title>Phytophthora fragariaefolia NBRC 109709.</title>
        <authorList>
            <person name="Ichikawa N."/>
            <person name="Sato H."/>
            <person name="Tonouchi N."/>
        </authorList>
    </citation>
    <scope>NUCLEOTIDE SEQUENCE</scope>
    <source>
        <strain evidence="2">NBRC 109709</strain>
    </source>
</reference>
<dbReference type="OrthoDB" id="340500at2759"/>
<evidence type="ECO:0000313" key="3">
    <source>
        <dbReference type="Proteomes" id="UP001165121"/>
    </source>
</evidence>
<dbReference type="PANTHER" id="PTHR21321">
    <property type="entry name" value="PNAS-3 RELATED"/>
    <property type="match status" value="1"/>
</dbReference>
<dbReference type="InterPro" id="IPR026699">
    <property type="entry name" value="Exosome_RNA_bind1/RRP40/RRP4"/>
</dbReference>
<gene>
    <name evidence="2" type="ORF">Pfra01_000280400</name>
</gene>
<dbReference type="Gene3D" id="2.40.50.140">
    <property type="entry name" value="Nucleic acid-binding proteins"/>
    <property type="match status" value="1"/>
</dbReference>
<feature type="region of interest" description="Disordered" evidence="1">
    <location>
        <begin position="1"/>
        <end position="60"/>
    </location>
</feature>
<dbReference type="GO" id="GO:0071034">
    <property type="term" value="P:CUT catabolic process"/>
    <property type="evidence" value="ECO:0007669"/>
    <property type="project" value="TreeGrafter"/>
</dbReference>
<feature type="compositionally biased region" description="Polar residues" evidence="1">
    <location>
        <begin position="33"/>
        <end position="46"/>
    </location>
</feature>
<dbReference type="InterPro" id="IPR012340">
    <property type="entry name" value="NA-bd_OB-fold"/>
</dbReference>